<reference evidence="1 2" key="1">
    <citation type="journal article" date="2021" name="Int. J. Syst. Evol. Microbiol.">
        <title>Bradyrhizobium septentrionale sp. nov. (sv. septentrionale) and Bradyrhizobium quebecense sp. nov. (sv. septentrionale) associated with legumes native to Canada possess rearranged symbiosis genes and numerous insertion sequences.</title>
        <authorList>
            <person name="Bromfield E.S.P."/>
            <person name="Cloutier S."/>
        </authorList>
    </citation>
    <scope>NUCLEOTIDE SEQUENCE [LARGE SCALE GENOMIC DNA]</scope>
    <source>
        <strain evidence="1 2">12S5</strain>
    </source>
</reference>
<proteinExistence type="predicted"/>
<name>A0ACD3VJX6_9BRAD</name>
<protein>
    <submittedName>
        <fullName evidence="1">Nickel-responsive transcriptional regulator NikR</fullName>
    </submittedName>
</protein>
<dbReference type="Proteomes" id="UP000692816">
    <property type="component" value="Chromosome"/>
</dbReference>
<organism evidence="1 2">
    <name type="scientific">Bradyrhizobium quebecense</name>
    <dbReference type="NCBI Taxonomy" id="2748629"/>
    <lineage>
        <taxon>Bacteria</taxon>
        <taxon>Pseudomonadati</taxon>
        <taxon>Pseudomonadota</taxon>
        <taxon>Alphaproteobacteria</taxon>
        <taxon>Hyphomicrobiales</taxon>
        <taxon>Nitrobacteraceae</taxon>
        <taxon>Bradyrhizobium</taxon>
    </lineage>
</organism>
<evidence type="ECO:0000313" key="2">
    <source>
        <dbReference type="Proteomes" id="UP000692816"/>
    </source>
</evidence>
<evidence type="ECO:0000313" key="1">
    <source>
        <dbReference type="EMBL" id="UGY06811.1"/>
    </source>
</evidence>
<keyword evidence="2" id="KW-1185">Reference proteome</keyword>
<accession>A0ACD3VJX6</accession>
<sequence length="153" mass="16969">MRVEEIEQRITITIEDDLLAEIDAAAEARGYQNRSEIICGLARAGLQQSAEDAPSGQCVAALVYVYDHAARDLSKRLVQNFHGRHDLSSATLHVHLDDDSCMEVTALKGASCEVRHFADHIIAERGVRYGRVVMIPTAANKKPRKRGHGDRHD</sequence>
<dbReference type="EMBL" id="CP088282">
    <property type="protein sequence ID" value="UGY06811.1"/>
    <property type="molecule type" value="Genomic_DNA"/>
</dbReference>
<gene>
    <name evidence="1" type="primary">nikR</name>
    <name evidence="1" type="ORF">J4P68_0019615</name>
</gene>